<reference evidence="5 6" key="1">
    <citation type="submission" date="2018-02" db="EMBL/GenBank/DDBJ databases">
        <title>Discovery of a pederin family compound in a non-symbiotic bloom-forming cyanobacterium.</title>
        <authorList>
            <person name="Kust A."/>
            <person name="Mares J."/>
            <person name="Jokela J."/>
            <person name="Urajova P."/>
            <person name="Hajek J."/>
            <person name="Saurav K."/>
            <person name="Voracova K."/>
            <person name="Fewer D.P."/>
            <person name="Haapaniemi E."/>
            <person name="Permi P."/>
            <person name="Rehakova K."/>
            <person name="Sivonen K."/>
            <person name="Hrouzek P."/>
        </authorList>
    </citation>
    <scope>NUCLEOTIDE SEQUENCE [LARGE SCALE GENOMIC DNA]</scope>
    <source>
        <strain evidence="5 6">CHARLIE-1</strain>
    </source>
</reference>
<dbReference type="GO" id="GO:0005524">
    <property type="term" value="F:ATP binding"/>
    <property type="evidence" value="ECO:0007669"/>
    <property type="project" value="UniProtKB-KW"/>
</dbReference>
<dbReference type="RefSeq" id="WP_104388620.1">
    <property type="nucleotide sequence ID" value="NZ_PGEM01000112.1"/>
</dbReference>
<dbReference type="Gene3D" id="3.30.420.40">
    <property type="match status" value="2"/>
</dbReference>
<dbReference type="Gene3D" id="3.40.50.1010">
    <property type="entry name" value="5'-nuclease"/>
    <property type="match status" value="1"/>
</dbReference>
<evidence type="ECO:0000259" key="4">
    <source>
        <dbReference type="Pfam" id="PF01936"/>
    </source>
</evidence>
<organism evidence="5 6">
    <name type="scientific">Cuspidothrix issatschenkoi CHARLIE-1</name>
    <dbReference type="NCBI Taxonomy" id="2052836"/>
    <lineage>
        <taxon>Bacteria</taxon>
        <taxon>Bacillati</taxon>
        <taxon>Cyanobacteriota</taxon>
        <taxon>Cyanophyceae</taxon>
        <taxon>Nostocales</taxon>
        <taxon>Aphanizomenonaceae</taxon>
        <taxon>Cuspidothrix</taxon>
    </lineage>
</organism>
<dbReference type="InterPro" id="IPR043129">
    <property type="entry name" value="ATPase_NBD"/>
</dbReference>
<proteinExistence type="predicted"/>
<dbReference type="InterPro" id="IPR021139">
    <property type="entry name" value="NYN"/>
</dbReference>
<keyword evidence="1" id="KW-0547">Nucleotide-binding</keyword>
<keyword evidence="2" id="KW-0067">ATP-binding</keyword>
<dbReference type="Gene3D" id="3.90.640.10">
    <property type="entry name" value="Actin, Chain A, domain 4"/>
    <property type="match status" value="1"/>
</dbReference>
<dbReference type="PRINTS" id="PR00301">
    <property type="entry name" value="HEATSHOCK70"/>
</dbReference>
<feature type="domain" description="NYN" evidence="4">
    <location>
        <begin position="4"/>
        <end position="134"/>
    </location>
</feature>
<gene>
    <name evidence="5" type="ORF">CUN59_15105</name>
</gene>
<sequence>MTNVAILLDLDNIKPELQEIEDICRQYGNVKERRAFSNTPAVRAIYGAKLRALEYRFELTPGVDIVRQEVDNLIFRTAKELIDNSQLGIKIIAVVSNDNDYANLFAQLKKKGIKTVAIGNNHIGNRLRETANHIEFLTNVLRPTYLGIDLGTTNTVIAQARQTPQQRLAANAISIPVIGEMGGLQKTELIPSSVRFSQLDKSEIGKHVRSQYYAFRDQTILAWKHDIGTLKDGENFEYELNIGKIKPEKAAGEVLKFCRKELINQQVDVGGGIVITHPASYEPDAIKATREAAKLAGWKEDDIVLLAEPKAALYDFLHRFTNGEIFPNLDTSRSLNILVYDLGGGTLDTSLHKVEWNSDISQFIIDDISIGSRTRVGGDQVDEKIVAYLFDKYSRIQRLSAPDQKKLRHELRIYAEKFKQVWGAKYIHSQDQEEFKLQFNYLALDGNFPITYSINYRQMQEALKDLLCLDIQPDLIDKLDPKTAFDESPFTDRRDTFVVPVLDVLLKAKDTLGKLPKIDAILLNGGMTYFPLVTERLERLLPGTLILSQGDPDLAVARGAALYASGTLEPPHKGGMSGINPTNIWLEVKDSNTEESQLELLISQGQKYPYRTTLNGFRLPMMEKGLIEFNVWVGMGSKPKQNTSLQRRRYVNAEKIRAANIQPGDYLNLEVEYTFDERLWLTLVHRDRPDCRFPLLVSEEIETIDTKTTPVITEESPRDPKELIPNIPRARIGREADPSVLVQFTQWGRVTLSLSQSGFPNGRVQQERRQLESQTRQAGNRLSIVQSLLQWLEQGSNIKADLQRTRQTVAVMALSNIIQVLPSDAADFQTRELEQRYHSWILRQFESGLSRLQSNNELYSAIAHTPGKLLWSDFGELIYQQFSEISNQPRAVYLLNSFGICAEPSTKNITRLQSIIQANSPLALRQKAFWALARIISLGQPAEWRAKLIDVENVASFVLDQLKNRITEPQIVLDALVCLYQCILWHINGHLLHGRIVNEILSLGKVYLPCNTKMKGFPQIEKNFNRKLELIEVAFNLDKAKGTDIVDIISILEKVTQTQDN</sequence>
<dbReference type="Pfam" id="PF01936">
    <property type="entry name" value="NYN"/>
    <property type="match status" value="1"/>
</dbReference>
<accession>A0A2S6CS05</accession>
<dbReference type="OrthoDB" id="580874at2"/>
<dbReference type="Proteomes" id="UP000239589">
    <property type="component" value="Unassembled WGS sequence"/>
</dbReference>
<dbReference type="EMBL" id="PGEM01000112">
    <property type="protein sequence ID" value="PPJ62523.1"/>
    <property type="molecule type" value="Genomic_DNA"/>
</dbReference>
<keyword evidence="6" id="KW-1185">Reference proteome</keyword>
<evidence type="ECO:0000313" key="5">
    <source>
        <dbReference type="EMBL" id="PPJ62523.1"/>
    </source>
</evidence>
<dbReference type="GO" id="GO:0004540">
    <property type="term" value="F:RNA nuclease activity"/>
    <property type="evidence" value="ECO:0007669"/>
    <property type="project" value="InterPro"/>
</dbReference>
<comment type="caution">
    <text evidence="5">The sequence shown here is derived from an EMBL/GenBank/DDBJ whole genome shotgun (WGS) entry which is preliminary data.</text>
</comment>
<dbReference type="PANTHER" id="PTHR19375">
    <property type="entry name" value="HEAT SHOCK PROTEIN 70KDA"/>
    <property type="match status" value="1"/>
</dbReference>
<dbReference type="InterPro" id="IPR013126">
    <property type="entry name" value="Hsp_70_fam"/>
</dbReference>
<dbReference type="AlphaFoldDB" id="A0A2S6CS05"/>
<evidence type="ECO:0000256" key="3">
    <source>
        <dbReference type="ARBA" id="ARBA00023186"/>
    </source>
</evidence>
<dbReference type="Pfam" id="PF00012">
    <property type="entry name" value="HSP70"/>
    <property type="match status" value="1"/>
</dbReference>
<dbReference type="GO" id="GO:0140662">
    <property type="term" value="F:ATP-dependent protein folding chaperone"/>
    <property type="evidence" value="ECO:0007669"/>
    <property type="project" value="InterPro"/>
</dbReference>
<evidence type="ECO:0000313" key="6">
    <source>
        <dbReference type="Proteomes" id="UP000239589"/>
    </source>
</evidence>
<keyword evidence="3" id="KW-0143">Chaperone</keyword>
<protein>
    <submittedName>
        <fullName evidence="5">Heat-shock protein Hsp70</fullName>
    </submittedName>
</protein>
<evidence type="ECO:0000256" key="1">
    <source>
        <dbReference type="ARBA" id="ARBA00022741"/>
    </source>
</evidence>
<evidence type="ECO:0000256" key="2">
    <source>
        <dbReference type="ARBA" id="ARBA00022840"/>
    </source>
</evidence>
<dbReference type="SUPFAM" id="SSF53067">
    <property type="entry name" value="Actin-like ATPase domain"/>
    <property type="match status" value="2"/>
</dbReference>
<name>A0A2S6CS05_9CYAN</name>